<evidence type="ECO:0000256" key="4">
    <source>
        <dbReference type="ARBA" id="ARBA00044042"/>
    </source>
</evidence>
<sequence>MRVFIELPTWLGDSVMASAAIENLVQNEKNLQIVFFGSFVACELYKSHPNCEKVVIDESKKAKFRLLSLAKSAKSLGKFDLALSFRSSFASKFLLFFINAKKKAIFKKSKTVLHQVLKYANFVKNTLGLGEISTQLKLHFTPQISTKKTLALNPGASYGSAKRWYPEYFAQVALNYKDEFEIVVFGGKGEQEICEKIEQILKENGATCQNLAGKTTVKELCERIAGLSKNGIFVTNDSGPMHVASAFHVPTIALFGPTKFSETSPWGNEFAKIVHLNLACMPCMKRVCPLKTHACMKDLKPQMVIDEINLLRKESGI</sequence>
<dbReference type="GO" id="GO:0009244">
    <property type="term" value="P:lipopolysaccharide core region biosynthetic process"/>
    <property type="evidence" value="ECO:0007669"/>
    <property type="project" value="TreeGrafter"/>
</dbReference>
<dbReference type="InterPro" id="IPR002201">
    <property type="entry name" value="Glyco_trans_9"/>
</dbReference>
<accession>A0A1Y5MMF5</accession>
<comment type="similarity">
    <text evidence="3">Belongs to the glycosyltransferase 9 family.</text>
</comment>
<name>A0A1Y5MMF5_9BACT</name>
<evidence type="ECO:0000313" key="6">
    <source>
        <dbReference type="EMBL" id="OUT08514.1"/>
    </source>
</evidence>
<dbReference type="EC" id="2.4.99.24" evidence="4"/>
<dbReference type="GO" id="GO:0005829">
    <property type="term" value="C:cytosol"/>
    <property type="evidence" value="ECO:0007669"/>
    <property type="project" value="TreeGrafter"/>
</dbReference>
<evidence type="ECO:0000256" key="3">
    <source>
        <dbReference type="ARBA" id="ARBA00043995"/>
    </source>
</evidence>
<organism evidence="6 7">
    <name type="scientific">Campylobacter concisus</name>
    <dbReference type="NCBI Taxonomy" id="199"/>
    <lineage>
        <taxon>Bacteria</taxon>
        <taxon>Pseudomonadati</taxon>
        <taxon>Campylobacterota</taxon>
        <taxon>Epsilonproteobacteria</taxon>
        <taxon>Campylobacterales</taxon>
        <taxon>Campylobacteraceae</taxon>
        <taxon>Campylobacter</taxon>
    </lineage>
</organism>
<dbReference type="Proteomes" id="UP000196317">
    <property type="component" value="Unassembled WGS sequence"/>
</dbReference>
<evidence type="ECO:0000256" key="1">
    <source>
        <dbReference type="ARBA" id="ARBA00022676"/>
    </source>
</evidence>
<keyword evidence="1" id="KW-0328">Glycosyltransferase</keyword>
<dbReference type="Gene3D" id="3.40.50.2000">
    <property type="entry name" value="Glycogen Phosphorylase B"/>
    <property type="match status" value="2"/>
</dbReference>
<evidence type="ECO:0000256" key="2">
    <source>
        <dbReference type="ARBA" id="ARBA00022679"/>
    </source>
</evidence>
<comment type="caution">
    <text evidence="6">The sequence shown here is derived from an EMBL/GenBank/DDBJ whole genome shotgun (WGS) entry which is preliminary data.</text>
</comment>
<dbReference type="InterPro" id="IPR011910">
    <property type="entry name" value="RfaF"/>
</dbReference>
<dbReference type="AlphaFoldDB" id="A0A1Y5MMF5"/>
<evidence type="ECO:0000256" key="5">
    <source>
        <dbReference type="ARBA" id="ARBA00047503"/>
    </source>
</evidence>
<comment type="catalytic activity">
    <reaction evidence="5">
        <text>an L-alpha-D-Hep-(1-&gt;5)-[alpha-Kdo-(2-&gt;4)]-alpha-Kdo-(2-&gt;6)-lipid A + ADP-L-glycero-beta-D-manno-heptose = an L-alpha-D-Hep-(1-&gt;3)-L-alpha-D-Hep-(1-&gt;5)-[alpha-Kdo-(2-&gt;4)]-alpha-Kdo-(2-&gt;6)-lipid A + ADP + H(+)</text>
        <dbReference type="Rhea" id="RHEA:74071"/>
        <dbReference type="ChEBI" id="CHEBI:15378"/>
        <dbReference type="ChEBI" id="CHEBI:61506"/>
        <dbReference type="ChEBI" id="CHEBI:193068"/>
        <dbReference type="ChEBI" id="CHEBI:193069"/>
        <dbReference type="ChEBI" id="CHEBI:456216"/>
        <dbReference type="EC" id="2.4.99.24"/>
    </reaction>
</comment>
<dbReference type="PANTHER" id="PTHR30160:SF7">
    <property type="entry name" value="ADP-HEPTOSE--LPS HEPTOSYLTRANSFERASE 2"/>
    <property type="match status" value="1"/>
</dbReference>
<dbReference type="InterPro" id="IPR051199">
    <property type="entry name" value="LPS_LOS_Heptosyltrfase"/>
</dbReference>
<dbReference type="Pfam" id="PF01075">
    <property type="entry name" value="Glyco_transf_9"/>
    <property type="match status" value="1"/>
</dbReference>
<evidence type="ECO:0000313" key="7">
    <source>
        <dbReference type="Proteomes" id="UP000196317"/>
    </source>
</evidence>
<dbReference type="GO" id="GO:0008713">
    <property type="term" value="F:ADP-heptose-lipopolysaccharide heptosyltransferase activity"/>
    <property type="evidence" value="ECO:0007669"/>
    <property type="project" value="UniProtKB-EC"/>
</dbReference>
<reference evidence="6 7" key="1">
    <citation type="submission" date="2017-04" db="EMBL/GenBank/DDBJ databases">
        <title>Complete genome of Campylobacter concisus ATCC 33237T and draft genomes for an additional eight well characterized C. concisus strains.</title>
        <authorList>
            <person name="Cornelius A.J."/>
            <person name="Miller W.G."/>
            <person name="Lastovica A.J."/>
            <person name="On S.L."/>
            <person name="French N.P."/>
            <person name="Vandenberg O."/>
            <person name="Biggs P.J."/>
        </authorList>
    </citation>
    <scope>NUCLEOTIDE SEQUENCE [LARGE SCALE GENOMIC DNA]</scope>
    <source>
        <strain evidence="6 7">CCUG 19995</strain>
    </source>
</reference>
<gene>
    <name evidence="6" type="ORF">B9N65_03335</name>
</gene>
<dbReference type="PANTHER" id="PTHR30160">
    <property type="entry name" value="TETRAACYLDISACCHARIDE 4'-KINASE-RELATED"/>
    <property type="match status" value="1"/>
</dbReference>
<proteinExistence type="inferred from homology"/>
<protein>
    <recommendedName>
        <fullName evidence="4">lipopolysaccharide heptosyltransferase II</fullName>
        <ecNumber evidence="4">2.4.99.24</ecNumber>
    </recommendedName>
</protein>
<dbReference type="NCBIfam" id="TIGR02195">
    <property type="entry name" value="heptsyl_trn_II"/>
    <property type="match status" value="1"/>
</dbReference>
<dbReference type="EMBL" id="NDYN01000002">
    <property type="protein sequence ID" value="OUT08514.1"/>
    <property type="molecule type" value="Genomic_DNA"/>
</dbReference>
<dbReference type="RefSeq" id="WP_087582798.1">
    <property type="nucleotide sequence ID" value="NZ_NDYN01000002.1"/>
</dbReference>
<dbReference type="SUPFAM" id="SSF53756">
    <property type="entry name" value="UDP-Glycosyltransferase/glycogen phosphorylase"/>
    <property type="match status" value="1"/>
</dbReference>
<dbReference type="CDD" id="cd03789">
    <property type="entry name" value="GT9_LPS_heptosyltransferase"/>
    <property type="match status" value="1"/>
</dbReference>
<keyword evidence="2 6" id="KW-0808">Transferase</keyword>